<evidence type="ECO:0000256" key="9">
    <source>
        <dbReference type="SAM" id="MobiDB-lite"/>
    </source>
</evidence>
<gene>
    <name evidence="11" type="ORF">PNOK_0268700</name>
</gene>
<feature type="compositionally biased region" description="Basic and acidic residues" evidence="9">
    <location>
        <begin position="1491"/>
        <end position="1509"/>
    </location>
</feature>
<keyword evidence="12" id="KW-1185">Reference proteome</keyword>
<feature type="compositionally biased region" description="Polar residues" evidence="9">
    <location>
        <begin position="1237"/>
        <end position="1259"/>
    </location>
</feature>
<evidence type="ECO:0000256" key="6">
    <source>
        <dbReference type="ARBA" id="ARBA00022553"/>
    </source>
</evidence>
<dbReference type="InterPro" id="IPR040309">
    <property type="entry name" value="Naf1"/>
</dbReference>
<dbReference type="PANTHER" id="PTHR31633:SF1">
    <property type="entry name" value="H_ACA RIBONUCLEOPROTEIN COMPLEX NON-CORE SUBUNIT NAF1"/>
    <property type="match status" value="1"/>
</dbReference>
<name>A0A286UT20_9AGAM</name>
<feature type="region of interest" description="Disordered" evidence="9">
    <location>
        <begin position="281"/>
        <end position="314"/>
    </location>
</feature>
<feature type="compositionally biased region" description="Acidic residues" evidence="9">
    <location>
        <begin position="53"/>
        <end position="64"/>
    </location>
</feature>
<feature type="region of interest" description="Disordered" evidence="9">
    <location>
        <begin position="1412"/>
        <end position="1431"/>
    </location>
</feature>
<evidence type="ECO:0000256" key="7">
    <source>
        <dbReference type="ARBA" id="ARBA00022884"/>
    </source>
</evidence>
<dbReference type="EMBL" id="NBII01000002">
    <property type="protein sequence ID" value="PAV22730.1"/>
    <property type="molecule type" value="Genomic_DNA"/>
</dbReference>
<dbReference type="OrthoDB" id="21550at2759"/>
<feature type="compositionally biased region" description="Low complexity" evidence="9">
    <location>
        <begin position="1293"/>
        <end position="1302"/>
    </location>
</feature>
<feature type="compositionally biased region" description="Polar residues" evidence="9">
    <location>
        <begin position="1549"/>
        <end position="1574"/>
    </location>
</feature>
<feature type="compositionally biased region" description="Low complexity" evidence="9">
    <location>
        <begin position="38"/>
        <end position="52"/>
    </location>
</feature>
<comment type="caution">
    <text evidence="11">The sequence shown here is derived from an EMBL/GenBank/DDBJ whole genome shotgun (WGS) entry which is preliminary data.</text>
</comment>
<organism evidence="11 12">
    <name type="scientific">Pyrrhoderma noxium</name>
    <dbReference type="NCBI Taxonomy" id="2282107"/>
    <lineage>
        <taxon>Eukaryota</taxon>
        <taxon>Fungi</taxon>
        <taxon>Dikarya</taxon>
        <taxon>Basidiomycota</taxon>
        <taxon>Agaricomycotina</taxon>
        <taxon>Agaricomycetes</taxon>
        <taxon>Hymenochaetales</taxon>
        <taxon>Hymenochaetaceae</taxon>
        <taxon>Pyrrhoderma</taxon>
    </lineage>
</organism>
<dbReference type="InParanoid" id="A0A286UT20"/>
<accession>A0A286UT20</accession>
<feature type="compositionally biased region" description="Low complexity" evidence="9">
    <location>
        <begin position="300"/>
        <end position="309"/>
    </location>
</feature>
<evidence type="ECO:0000256" key="4">
    <source>
        <dbReference type="ARBA" id="ARBA00022517"/>
    </source>
</evidence>
<feature type="compositionally biased region" description="Polar residues" evidence="9">
    <location>
        <begin position="631"/>
        <end position="644"/>
    </location>
</feature>
<keyword evidence="6" id="KW-0597">Phosphoprotein</keyword>
<reference evidence="11 12" key="1">
    <citation type="journal article" date="2017" name="Mol. Ecol.">
        <title>Comparative and population genomic landscape of Phellinus noxius: A hypervariable fungus causing root rot in trees.</title>
        <authorList>
            <person name="Chung C.L."/>
            <person name="Lee T.J."/>
            <person name="Akiba M."/>
            <person name="Lee H.H."/>
            <person name="Kuo T.H."/>
            <person name="Liu D."/>
            <person name="Ke H.M."/>
            <person name="Yokoi T."/>
            <person name="Roa M.B."/>
            <person name="Lu M.J."/>
            <person name="Chang Y.Y."/>
            <person name="Ann P.J."/>
            <person name="Tsai J.N."/>
            <person name="Chen C.Y."/>
            <person name="Tzean S.S."/>
            <person name="Ota Y."/>
            <person name="Hattori T."/>
            <person name="Sahashi N."/>
            <person name="Liou R.F."/>
            <person name="Kikuchi T."/>
            <person name="Tsai I.J."/>
        </authorList>
    </citation>
    <scope>NUCLEOTIDE SEQUENCE [LARGE SCALE GENOMIC DNA]</scope>
    <source>
        <strain evidence="11 12">FFPRI411160</strain>
    </source>
</reference>
<feature type="compositionally biased region" description="Polar residues" evidence="9">
    <location>
        <begin position="1082"/>
        <end position="1103"/>
    </location>
</feature>
<dbReference type="SUPFAM" id="SSF50447">
    <property type="entry name" value="Translation proteins"/>
    <property type="match status" value="1"/>
</dbReference>
<comment type="similarity">
    <text evidence="2">Belongs to the NAF1 family.</text>
</comment>
<evidence type="ECO:0000259" key="10">
    <source>
        <dbReference type="SMART" id="SM01300"/>
    </source>
</evidence>
<dbReference type="GO" id="GO:0001522">
    <property type="term" value="P:pseudouridine synthesis"/>
    <property type="evidence" value="ECO:0007669"/>
    <property type="project" value="InterPro"/>
</dbReference>
<keyword evidence="8" id="KW-0539">Nucleus</keyword>
<evidence type="ECO:0000256" key="2">
    <source>
        <dbReference type="ARBA" id="ARBA00009801"/>
    </source>
</evidence>
<evidence type="ECO:0000313" key="11">
    <source>
        <dbReference type="EMBL" id="PAV22730.1"/>
    </source>
</evidence>
<dbReference type="Pfam" id="PF04410">
    <property type="entry name" value="Gar1"/>
    <property type="match status" value="1"/>
</dbReference>
<comment type="subcellular location">
    <subcellularLocation>
        <location evidence="1">Nucleus</location>
    </subcellularLocation>
</comment>
<feature type="region of interest" description="Disordered" evidence="9">
    <location>
        <begin position="330"/>
        <end position="437"/>
    </location>
</feature>
<keyword evidence="5" id="KW-0698">rRNA processing</keyword>
<feature type="compositionally biased region" description="Basic residues" evidence="9">
    <location>
        <begin position="406"/>
        <end position="418"/>
    </location>
</feature>
<evidence type="ECO:0000256" key="1">
    <source>
        <dbReference type="ARBA" id="ARBA00004123"/>
    </source>
</evidence>
<dbReference type="STRING" id="2282107.A0A286UT20"/>
<dbReference type="SMART" id="SM01300">
    <property type="entry name" value="PEHE"/>
    <property type="match status" value="1"/>
</dbReference>
<sequence length="1695" mass="186342">MFKAPSNIPQDLLLIQGLISEPVPRTPSVPQVRKAAETSESSSSATATSSDIDSSDDDSEEADVVENLLLEKKVDEEEVTKEDSPSPSSSESDTSSDSEDSDQEEVPKKAIKEEAFYDEDEEDGGNVSVNQILRTKNELSETKVVMPDITEVDSEEALEKIGEIMSVVGDTVIVKGLASEIEDRASEIALDSESLLVFDDRKVLGYVYETFGPTYQPFYQVKFSSASNIDLEVIKISRPVFHVPRRSNFVFPSQLKKLKGSDASNVYDEEVAADEVEFSDDEAEATYKKQKKRKRDENRSSSVASSRNATPIPSQMYDQELNDQSFLNASPFAEYGPYDMDTKPGPSRPAPLPYDDPYQDNVGISSAYAEQVAKPEPSYHAQRQRDDRQHHQPFQANNRDKEFGRGRGRGRGRGKVNYRHGTDRRNSPTHHSGNNREYQANTLQNHPQYSPSPQTFDQGVNEPIYVNQYSQFSPASAPPTDAPWSHYGTPYNHVNSAPYPPYNPHPPQQQFQQNPNLQPHFNPRFAQFFGLNMNFPPNQSYNTYSPSTPTMGGTGYIENYNHGFNWPQSGSVVGPIVPFSVGRGRVVLETHLSTEASSQNDPTKTSCIELEGSSRKAQGKRTARNAALNGNHDSLSAMTPNTASPAPEDDLEADNGKRTVSRRVQPSRARRGGFSTQVGANEIDINILDMLKRAGENEPLIPTRTVFILTTNSNLARAGSSSNIRLNEIANERYFDRPEVIKACKEQQHIQIPDFKEIEDNRLVVNRFRSRSGEGEHPDLLDAAFEKRHRRHELTEKRQRLREKEKLQHEHYKLKERIEQLRAMDYNAFNSLPASYFEHLAASDGTDHPDVLELGPSNLDNLHEGERRRRLMLDVAASLEERYRTLLPPSEKKSAHSHRMSSISAEPSTPDEETHHIEESASSGHRIAGAGKARTTISKSHDKLHAGLTRLTISDVASPNSHAEIVQTPTETSASTRIRKYKSKQAANKHGISQQTNFVFSGLSNSNTSEGTMPYELLNQPNSGSSSKRTSSRNRSSRTKNGSGLRMKNLFTTEPLPLPSALYSSKEQGTSRAPKGNKDGEYSSNRSQTQSNHQFPTASTSRVSSEREPPTRKHLPKMPNWVDTNAVFPISSGNSLPYHYTDTQVTEHDVSTQLVPNGHPDLASHHLAGGQAPSSCSDANSPPQQAVDTGLPSLNSNKSSQQELKGSLQTSPTELLSVNTVSSDLVQSPPRKKIRRSSNTISPENNPSSPSHGESQSTLPVSIHDFTDTSQLTTFNYNQLTTPTRVPQNALASSSSHRGSSGAMLTSRPFDTSADRMQVVPPSPSETGTPTSMYNDSEAIYDRLLNTGSQSPPPLPPETETDLFTQELFDREKNGADIFINNNNDDDLQMQVSETERTDSQNTTTAAAAITTIGGGGSGSGGGSGVVPKPGKVESISGVNDLGDRTIGNESAFVGLFKMERKPNSESVVGTPSGQRKAPKKKVYRGIVARQQRERELRKAQAEKARLEGVENAGGEAVSDGGDGSAGGSGIGTGGNASISSITSKRISDSQTQSKHTNSAKSSKGPSFSASQQREVLPPDEDITKYLPMVDYDSYVATALNNNDPGPFRKARALIVNVSRHNDGTGKSLRTIKPFGVDLPIFEDMEYAIPVYLRWETEPIDLEKTKGYSISQHIPEGLHNSEIQDVTEGISISDD</sequence>
<feature type="region of interest" description="Disordered" evidence="9">
    <location>
        <begin position="1010"/>
        <end position="1120"/>
    </location>
</feature>
<evidence type="ECO:0000313" key="12">
    <source>
        <dbReference type="Proteomes" id="UP000217199"/>
    </source>
</evidence>
<feature type="compositionally biased region" description="Polar residues" evidence="9">
    <location>
        <begin position="1062"/>
        <end position="1071"/>
    </location>
</feature>
<feature type="compositionally biased region" description="Gly residues" evidence="9">
    <location>
        <begin position="1521"/>
        <end position="1535"/>
    </location>
</feature>
<dbReference type="PANTHER" id="PTHR31633">
    <property type="entry name" value="H/ACA RIBONUCLEOPROTEIN COMPLEX NON-CORE SUBUNIT NAF1"/>
    <property type="match status" value="1"/>
</dbReference>
<feature type="region of interest" description="Disordered" evidence="9">
    <location>
        <begin position="886"/>
        <end position="941"/>
    </location>
</feature>
<feature type="region of interest" description="Disordered" evidence="9">
    <location>
        <begin position="20"/>
        <end position="108"/>
    </location>
</feature>
<keyword evidence="7" id="KW-0694">RNA-binding</keyword>
<feature type="compositionally biased region" description="Polar residues" evidence="9">
    <location>
        <begin position="1172"/>
        <end position="1226"/>
    </location>
</feature>
<dbReference type="GO" id="GO:0006364">
    <property type="term" value="P:rRNA processing"/>
    <property type="evidence" value="ECO:0007669"/>
    <property type="project" value="UniProtKB-KW"/>
</dbReference>
<feature type="region of interest" description="Disordered" evidence="9">
    <location>
        <begin position="1285"/>
        <end position="1334"/>
    </location>
</feature>
<dbReference type="GO" id="GO:0000493">
    <property type="term" value="P:box H/ACA snoRNP assembly"/>
    <property type="evidence" value="ECO:0007669"/>
    <property type="project" value="InterPro"/>
</dbReference>
<feature type="compositionally biased region" description="Polar residues" evidence="9">
    <location>
        <begin position="592"/>
        <end position="606"/>
    </location>
</feature>
<dbReference type="InterPro" id="IPR029332">
    <property type="entry name" value="PEHE_dom"/>
</dbReference>
<dbReference type="InterPro" id="IPR007504">
    <property type="entry name" value="H/ACA_rnp_Gar1/Naf1"/>
</dbReference>
<dbReference type="Gene3D" id="2.40.10.230">
    <property type="entry name" value="Probable tRNA pseudouridine synthase domain"/>
    <property type="match status" value="1"/>
</dbReference>
<dbReference type="InterPro" id="IPR038664">
    <property type="entry name" value="Gar1/Naf1_Cbf5-bd_sf"/>
</dbReference>
<feature type="compositionally biased region" description="Polar residues" evidence="9">
    <location>
        <begin position="1465"/>
        <end position="1474"/>
    </location>
</feature>
<feature type="region of interest" description="Disordered" evidence="9">
    <location>
        <begin position="592"/>
        <end position="673"/>
    </location>
</feature>
<evidence type="ECO:0000256" key="5">
    <source>
        <dbReference type="ARBA" id="ARBA00022552"/>
    </source>
</evidence>
<feature type="compositionally biased region" description="Acidic residues" evidence="9">
    <location>
        <begin position="94"/>
        <end position="104"/>
    </location>
</feature>
<feature type="region of interest" description="Disordered" evidence="9">
    <location>
        <begin position="1153"/>
        <end position="1259"/>
    </location>
</feature>
<feature type="region of interest" description="Disordered" evidence="9">
    <location>
        <begin position="1463"/>
        <end position="1582"/>
    </location>
</feature>
<proteinExistence type="inferred from homology"/>
<dbReference type="GO" id="GO:0005634">
    <property type="term" value="C:nucleus"/>
    <property type="evidence" value="ECO:0007669"/>
    <property type="project" value="UniProtKB-SubCell"/>
</dbReference>
<feature type="compositionally biased region" description="Gly residues" evidence="9">
    <location>
        <begin position="1413"/>
        <end position="1425"/>
    </location>
</feature>
<feature type="domain" description="PEHE" evidence="10">
    <location>
        <begin position="750"/>
        <end position="885"/>
    </location>
</feature>
<keyword evidence="4" id="KW-0690">Ribosome biogenesis</keyword>
<dbReference type="GO" id="GO:0000123">
    <property type="term" value="C:histone acetyltransferase complex"/>
    <property type="evidence" value="ECO:0007669"/>
    <property type="project" value="UniProtKB-ARBA"/>
</dbReference>
<protein>
    <recommendedName>
        <fullName evidence="3">H/ACA ribonucleoprotein complex non-core subunit NAF1</fullName>
    </recommendedName>
</protein>
<evidence type="ECO:0000256" key="3">
    <source>
        <dbReference type="ARBA" id="ARBA00021438"/>
    </source>
</evidence>
<dbReference type="InterPro" id="IPR009000">
    <property type="entry name" value="Transl_B-barrel_sf"/>
</dbReference>
<evidence type="ECO:0000256" key="8">
    <source>
        <dbReference type="ARBA" id="ARBA00023242"/>
    </source>
</evidence>
<dbReference type="GO" id="GO:0003723">
    <property type="term" value="F:RNA binding"/>
    <property type="evidence" value="ECO:0007669"/>
    <property type="project" value="UniProtKB-KW"/>
</dbReference>
<dbReference type="Proteomes" id="UP000217199">
    <property type="component" value="Unassembled WGS sequence"/>
</dbReference>
<dbReference type="GO" id="GO:0005732">
    <property type="term" value="C:sno(s)RNA-containing ribonucleoprotein complex"/>
    <property type="evidence" value="ECO:0007669"/>
    <property type="project" value="InterPro"/>
</dbReference>